<name>A0A3E0L0D3_9CHRO</name>
<evidence type="ECO:0000313" key="1">
    <source>
        <dbReference type="EMBL" id="REJ40383.1"/>
    </source>
</evidence>
<gene>
    <name evidence="1" type="ORF">DWQ54_18930</name>
</gene>
<dbReference type="EMBL" id="QQWC01000005">
    <property type="protein sequence ID" value="REJ40383.1"/>
    <property type="molecule type" value="Genomic_DNA"/>
</dbReference>
<dbReference type="InterPro" id="IPR022453">
    <property type="entry name" value="Znf_MqsA-type"/>
</dbReference>
<organism evidence="1 2">
    <name type="scientific">Microcystis flos-aquae TF09</name>
    <dbReference type="NCBI Taxonomy" id="2060473"/>
    <lineage>
        <taxon>Bacteria</taxon>
        <taxon>Bacillati</taxon>
        <taxon>Cyanobacteriota</taxon>
        <taxon>Cyanophyceae</taxon>
        <taxon>Oscillatoriophycideae</taxon>
        <taxon>Chroococcales</taxon>
        <taxon>Microcystaceae</taxon>
        <taxon>Microcystis</taxon>
    </lineage>
</organism>
<protein>
    <submittedName>
        <fullName evidence="1">Type II toxin-antitoxin system MqsA family antitoxin</fullName>
    </submittedName>
</protein>
<dbReference type="NCBIfam" id="TIGR03831">
    <property type="entry name" value="YgiT_finger"/>
    <property type="match status" value="1"/>
</dbReference>
<comment type="caution">
    <text evidence="1">The sequence shown here is derived from an EMBL/GenBank/DDBJ whole genome shotgun (WGS) entry which is preliminary data.</text>
</comment>
<accession>A0A3E0L0D3</accession>
<evidence type="ECO:0000313" key="2">
    <source>
        <dbReference type="Proteomes" id="UP000256873"/>
    </source>
</evidence>
<dbReference type="AlphaFoldDB" id="A0A3E0L0D3"/>
<dbReference type="Gene3D" id="3.10.20.860">
    <property type="match status" value="1"/>
</dbReference>
<proteinExistence type="predicted"/>
<dbReference type="CDD" id="cd12870">
    <property type="entry name" value="MqsA"/>
    <property type="match status" value="1"/>
</dbReference>
<sequence length="76" mass="8473">MFVCHVCGANDAEEKLVDETFRIDGSLILVEKIPAQVCYNSGEVVFSGETAEKIRTLLQHKAQPDKSIQVNVFAYQ</sequence>
<dbReference type="Proteomes" id="UP000256873">
    <property type="component" value="Unassembled WGS sequence"/>
</dbReference>
<reference evidence="1 2" key="1">
    <citation type="submission" date="2017-10" db="EMBL/GenBank/DDBJ databases">
        <title>A large-scale comparative metagenomic study reveals the eutrophication-driven functional interactions in six Microcystis-epibionts communities.</title>
        <authorList>
            <person name="Li Q."/>
            <person name="Lin F."/>
        </authorList>
    </citation>
    <scope>NUCLEOTIDE SEQUENCE [LARGE SCALE GENOMIC DNA]</scope>
    <source>
        <strain evidence="1">TF09</strain>
    </source>
</reference>